<name>A0AAN4Z2G6_9BILA</name>
<keyword evidence="3" id="KW-1185">Reference proteome</keyword>
<feature type="compositionally biased region" description="Polar residues" evidence="1">
    <location>
        <begin position="27"/>
        <end position="45"/>
    </location>
</feature>
<comment type="caution">
    <text evidence="2">The sequence shown here is derived from an EMBL/GenBank/DDBJ whole genome shotgun (WGS) entry which is preliminary data.</text>
</comment>
<feature type="non-terminal residue" evidence="2">
    <location>
        <position position="156"/>
    </location>
</feature>
<proteinExistence type="predicted"/>
<dbReference type="AlphaFoldDB" id="A0AAN4Z2G6"/>
<feature type="non-terminal residue" evidence="2">
    <location>
        <position position="1"/>
    </location>
</feature>
<gene>
    <name evidence="2" type="ORF">PMAYCL1PPCAC_01541</name>
</gene>
<protein>
    <submittedName>
        <fullName evidence="2">Uncharacterized protein</fullName>
    </submittedName>
</protein>
<dbReference type="Proteomes" id="UP001328107">
    <property type="component" value="Unassembled WGS sequence"/>
</dbReference>
<accession>A0AAN4Z2G6</accession>
<feature type="compositionally biased region" description="Basic and acidic residues" evidence="1">
    <location>
        <begin position="83"/>
        <end position="92"/>
    </location>
</feature>
<dbReference type="EMBL" id="BTRK01000001">
    <property type="protein sequence ID" value="GMR31346.1"/>
    <property type="molecule type" value="Genomic_DNA"/>
</dbReference>
<feature type="region of interest" description="Disordered" evidence="1">
    <location>
        <begin position="23"/>
        <end position="52"/>
    </location>
</feature>
<reference evidence="3" key="1">
    <citation type="submission" date="2022-10" db="EMBL/GenBank/DDBJ databases">
        <title>Genome assembly of Pristionchus species.</title>
        <authorList>
            <person name="Yoshida K."/>
            <person name="Sommer R.J."/>
        </authorList>
    </citation>
    <scope>NUCLEOTIDE SEQUENCE [LARGE SCALE GENOMIC DNA]</scope>
    <source>
        <strain evidence="3">RS5460</strain>
    </source>
</reference>
<evidence type="ECO:0000313" key="3">
    <source>
        <dbReference type="Proteomes" id="UP001328107"/>
    </source>
</evidence>
<evidence type="ECO:0000313" key="2">
    <source>
        <dbReference type="EMBL" id="GMR31346.1"/>
    </source>
</evidence>
<sequence>VEFKDEPIDEFAYIKQEEPIADIFCPSTENSRPLDKTTPTINSDNPSKEIGNFPVLDEIEGRGEVVSQCGSKRVHSPSLNENEGEKRQRTGENENSPNESIPVIEHIEHPTEEYSVCESLTWKARPAFRLICSYLRTNEDCPDLANFSLVSKLFRK</sequence>
<evidence type="ECO:0000256" key="1">
    <source>
        <dbReference type="SAM" id="MobiDB-lite"/>
    </source>
</evidence>
<feature type="region of interest" description="Disordered" evidence="1">
    <location>
        <begin position="66"/>
        <end position="103"/>
    </location>
</feature>
<organism evidence="2 3">
    <name type="scientific">Pristionchus mayeri</name>
    <dbReference type="NCBI Taxonomy" id="1317129"/>
    <lineage>
        <taxon>Eukaryota</taxon>
        <taxon>Metazoa</taxon>
        <taxon>Ecdysozoa</taxon>
        <taxon>Nematoda</taxon>
        <taxon>Chromadorea</taxon>
        <taxon>Rhabditida</taxon>
        <taxon>Rhabditina</taxon>
        <taxon>Diplogasteromorpha</taxon>
        <taxon>Diplogasteroidea</taxon>
        <taxon>Neodiplogasteridae</taxon>
        <taxon>Pristionchus</taxon>
    </lineage>
</organism>